<sequence length="144" mass="15036">MATTLSYADAARLLGGRDNAVVSALDQVTGGVLPTASVAGSPLALSLFDAQQRLAGLSTRLINSVADRLSGIGRLARGERLPAAHAVVVVTAYFESLHHVVAPMSRSRSPPADLHLVRGCKSWPRHCSTAPSPHPAPRGPTRTC</sequence>
<dbReference type="EMBL" id="BAAAQX010000069">
    <property type="protein sequence ID" value="GAA2216434.1"/>
    <property type="molecule type" value="Genomic_DNA"/>
</dbReference>
<keyword evidence="4" id="KW-1185">Reference proteome</keyword>
<evidence type="ECO:0000256" key="1">
    <source>
        <dbReference type="SAM" id="MobiDB-lite"/>
    </source>
</evidence>
<protein>
    <recommendedName>
        <fullName evidence="2">NACHT N-terminal Helical domain-containing protein</fullName>
    </recommendedName>
</protein>
<evidence type="ECO:0000259" key="2">
    <source>
        <dbReference type="Pfam" id="PF22738"/>
    </source>
</evidence>
<feature type="domain" description="NACHT N-terminal Helical" evidence="2">
    <location>
        <begin position="3"/>
        <end position="141"/>
    </location>
</feature>
<comment type="caution">
    <text evidence="3">The sequence shown here is derived from an EMBL/GenBank/DDBJ whole genome shotgun (WGS) entry which is preliminary data.</text>
</comment>
<name>A0ABP5PXM9_9ACTN</name>
<dbReference type="InterPro" id="IPR054567">
    <property type="entry name" value="NNH7"/>
</dbReference>
<gene>
    <name evidence="3" type="ORF">GCM10009850_119030</name>
</gene>
<accession>A0ABP5PXM9</accession>
<feature type="region of interest" description="Disordered" evidence="1">
    <location>
        <begin position="125"/>
        <end position="144"/>
    </location>
</feature>
<reference evidence="4" key="1">
    <citation type="journal article" date="2019" name="Int. J. Syst. Evol. Microbiol.">
        <title>The Global Catalogue of Microorganisms (GCM) 10K type strain sequencing project: providing services to taxonomists for standard genome sequencing and annotation.</title>
        <authorList>
            <consortium name="The Broad Institute Genomics Platform"/>
            <consortium name="The Broad Institute Genome Sequencing Center for Infectious Disease"/>
            <person name="Wu L."/>
            <person name="Ma J."/>
        </authorList>
    </citation>
    <scope>NUCLEOTIDE SEQUENCE [LARGE SCALE GENOMIC DNA]</scope>
    <source>
        <strain evidence="4">JCM 16114</strain>
    </source>
</reference>
<organism evidence="3 4">
    <name type="scientific">Nonomuraea monospora</name>
    <dbReference type="NCBI Taxonomy" id="568818"/>
    <lineage>
        <taxon>Bacteria</taxon>
        <taxon>Bacillati</taxon>
        <taxon>Actinomycetota</taxon>
        <taxon>Actinomycetes</taxon>
        <taxon>Streptosporangiales</taxon>
        <taxon>Streptosporangiaceae</taxon>
        <taxon>Nonomuraea</taxon>
    </lineage>
</organism>
<evidence type="ECO:0000313" key="4">
    <source>
        <dbReference type="Proteomes" id="UP001499843"/>
    </source>
</evidence>
<dbReference type="Proteomes" id="UP001499843">
    <property type="component" value="Unassembled WGS sequence"/>
</dbReference>
<evidence type="ECO:0000313" key="3">
    <source>
        <dbReference type="EMBL" id="GAA2216434.1"/>
    </source>
</evidence>
<dbReference type="Pfam" id="PF22738">
    <property type="entry name" value="NNH7"/>
    <property type="match status" value="1"/>
</dbReference>
<proteinExistence type="predicted"/>